<evidence type="ECO:0000256" key="2">
    <source>
        <dbReference type="ARBA" id="ARBA00023043"/>
    </source>
</evidence>
<dbReference type="AlphaFoldDB" id="A0AAQ5YPC5"/>
<evidence type="ECO:0000256" key="1">
    <source>
        <dbReference type="ARBA" id="ARBA00022737"/>
    </source>
</evidence>
<evidence type="ECO:0000313" key="4">
    <source>
        <dbReference type="Ensembl" id="ENSAOCP00000053741.1"/>
    </source>
</evidence>
<feature type="repeat" description="ANK" evidence="3">
    <location>
        <begin position="19"/>
        <end position="51"/>
    </location>
</feature>
<proteinExistence type="predicted"/>
<reference evidence="4 5" key="1">
    <citation type="submission" date="2022-01" db="EMBL/GenBank/DDBJ databases">
        <title>A chromosome-scale genome assembly of the false clownfish, Amphiprion ocellaris.</title>
        <authorList>
            <person name="Ryu T."/>
        </authorList>
    </citation>
    <scope>NUCLEOTIDE SEQUENCE [LARGE SCALE GENOMIC DNA]</scope>
</reference>
<dbReference type="PRINTS" id="PR01415">
    <property type="entry name" value="ANKYRIN"/>
</dbReference>
<reference evidence="4" key="3">
    <citation type="submission" date="2025-09" db="UniProtKB">
        <authorList>
            <consortium name="Ensembl"/>
        </authorList>
    </citation>
    <scope>IDENTIFICATION</scope>
</reference>
<dbReference type="Pfam" id="PF13637">
    <property type="entry name" value="Ank_4"/>
    <property type="match status" value="1"/>
</dbReference>
<dbReference type="GeneTree" id="ENSGT00940000165489"/>
<dbReference type="InterPro" id="IPR002110">
    <property type="entry name" value="Ankyrin_rpt"/>
</dbReference>
<sequence length="165" mass="18274">MPSMKELLGDTDINTVNTSNETLLHAAAEHGHLSIIQLLIRKGARLDLQDNAGHTALHKAASRGHTDIMRVLIKSHNQDMFLHMAAMEDNWRLAELLLQNGAAVDAMNIKDRQGRTALHWAAASQEESRVVDLLLRNHISNPASFSLNGANVGHMLFLHPQTKNK</sequence>
<dbReference type="SUPFAM" id="SSF48403">
    <property type="entry name" value="Ankyrin repeat"/>
    <property type="match status" value="1"/>
</dbReference>
<feature type="repeat" description="ANK" evidence="3">
    <location>
        <begin position="77"/>
        <end position="109"/>
    </location>
</feature>
<name>A0AAQ5YPC5_AMPOC</name>
<dbReference type="Gene3D" id="1.25.40.20">
    <property type="entry name" value="Ankyrin repeat-containing domain"/>
    <property type="match status" value="2"/>
</dbReference>
<dbReference type="PROSITE" id="PS50297">
    <property type="entry name" value="ANK_REP_REGION"/>
    <property type="match status" value="4"/>
</dbReference>
<organism evidence="4 5">
    <name type="scientific">Amphiprion ocellaris</name>
    <name type="common">Clown anemonefish</name>
    <dbReference type="NCBI Taxonomy" id="80972"/>
    <lineage>
        <taxon>Eukaryota</taxon>
        <taxon>Metazoa</taxon>
        <taxon>Chordata</taxon>
        <taxon>Craniata</taxon>
        <taxon>Vertebrata</taxon>
        <taxon>Euteleostomi</taxon>
        <taxon>Actinopterygii</taxon>
        <taxon>Neopterygii</taxon>
        <taxon>Teleostei</taxon>
        <taxon>Neoteleostei</taxon>
        <taxon>Acanthomorphata</taxon>
        <taxon>Ovalentaria</taxon>
        <taxon>Pomacentridae</taxon>
        <taxon>Amphiprion</taxon>
    </lineage>
</organism>
<evidence type="ECO:0000256" key="3">
    <source>
        <dbReference type="PROSITE-ProRule" id="PRU00023"/>
    </source>
</evidence>
<feature type="repeat" description="ANK" evidence="3">
    <location>
        <begin position="113"/>
        <end position="137"/>
    </location>
</feature>
<dbReference type="Ensembl" id="ENSAOCT00000049856.1">
    <property type="protein sequence ID" value="ENSAOCP00000053741.1"/>
    <property type="gene ID" value="ENSAOCG00000014407.2"/>
</dbReference>
<evidence type="ECO:0008006" key="6">
    <source>
        <dbReference type="Google" id="ProtNLM"/>
    </source>
</evidence>
<dbReference type="PANTHER" id="PTHR24178">
    <property type="entry name" value="MOLTING PROTEIN MLT-4"/>
    <property type="match status" value="1"/>
</dbReference>
<reference evidence="4" key="2">
    <citation type="submission" date="2025-08" db="UniProtKB">
        <authorList>
            <consortium name="Ensembl"/>
        </authorList>
    </citation>
    <scope>IDENTIFICATION</scope>
</reference>
<dbReference type="Proteomes" id="UP001501940">
    <property type="component" value="Chromosome 2"/>
</dbReference>
<dbReference type="InterPro" id="IPR036770">
    <property type="entry name" value="Ankyrin_rpt-contain_sf"/>
</dbReference>
<evidence type="ECO:0000313" key="5">
    <source>
        <dbReference type="Proteomes" id="UP001501940"/>
    </source>
</evidence>
<dbReference type="SMART" id="SM00248">
    <property type="entry name" value="ANK"/>
    <property type="match status" value="4"/>
</dbReference>
<keyword evidence="1" id="KW-0677">Repeat</keyword>
<keyword evidence="5" id="KW-1185">Reference proteome</keyword>
<dbReference type="PROSITE" id="PS50088">
    <property type="entry name" value="ANK_REPEAT"/>
    <property type="match status" value="4"/>
</dbReference>
<dbReference type="Pfam" id="PF12796">
    <property type="entry name" value="Ank_2"/>
    <property type="match status" value="1"/>
</dbReference>
<feature type="repeat" description="ANK" evidence="3">
    <location>
        <begin position="52"/>
        <end position="74"/>
    </location>
</feature>
<accession>A0AAQ5YPC5</accession>
<keyword evidence="2 3" id="KW-0040">ANK repeat</keyword>
<protein>
    <recommendedName>
        <fullName evidence="6">CARD- and ANK-containing Inflammasome Adaptor Protein</fullName>
    </recommendedName>
</protein>